<reference evidence="3" key="1">
    <citation type="submission" date="2021-03" db="EMBL/GenBank/DDBJ databases">
        <authorList>
            <person name="Tagirdzhanova G."/>
        </authorList>
    </citation>
    <scope>NUCLEOTIDE SEQUENCE</scope>
</reference>
<keyword evidence="1" id="KW-0175">Coiled coil</keyword>
<dbReference type="Pfam" id="PF24864">
    <property type="entry name" value="DUF7730"/>
    <property type="match status" value="1"/>
</dbReference>
<proteinExistence type="predicted"/>
<dbReference type="OrthoDB" id="2099276at2759"/>
<gene>
    <name evidence="3" type="ORF">HETSPECPRED_001495</name>
</gene>
<protein>
    <recommendedName>
        <fullName evidence="2">DUF7730 domain-containing protein</fullName>
    </recommendedName>
</protein>
<organism evidence="3 4">
    <name type="scientific">Heterodermia speciosa</name>
    <dbReference type="NCBI Taxonomy" id="116794"/>
    <lineage>
        <taxon>Eukaryota</taxon>
        <taxon>Fungi</taxon>
        <taxon>Dikarya</taxon>
        <taxon>Ascomycota</taxon>
        <taxon>Pezizomycotina</taxon>
        <taxon>Lecanoromycetes</taxon>
        <taxon>OSLEUM clade</taxon>
        <taxon>Lecanoromycetidae</taxon>
        <taxon>Caliciales</taxon>
        <taxon>Physciaceae</taxon>
        <taxon>Heterodermia</taxon>
    </lineage>
</organism>
<evidence type="ECO:0000256" key="1">
    <source>
        <dbReference type="SAM" id="Coils"/>
    </source>
</evidence>
<dbReference type="PANTHER" id="PTHR42085:SF2">
    <property type="entry name" value="F-BOX DOMAIN-CONTAINING PROTEIN"/>
    <property type="match status" value="1"/>
</dbReference>
<dbReference type="AlphaFoldDB" id="A0A8H3J1Z3"/>
<name>A0A8H3J1Z3_9LECA</name>
<evidence type="ECO:0000313" key="4">
    <source>
        <dbReference type="Proteomes" id="UP000664521"/>
    </source>
</evidence>
<comment type="caution">
    <text evidence="3">The sequence shown here is derived from an EMBL/GenBank/DDBJ whole genome shotgun (WGS) entry which is preliminary data.</text>
</comment>
<dbReference type="InterPro" id="IPR056632">
    <property type="entry name" value="DUF7730"/>
</dbReference>
<feature type="coiled-coil region" evidence="1">
    <location>
        <begin position="508"/>
        <end position="535"/>
    </location>
</feature>
<dbReference type="Proteomes" id="UP000664521">
    <property type="component" value="Unassembled WGS sequence"/>
</dbReference>
<evidence type="ECO:0000259" key="2">
    <source>
        <dbReference type="Pfam" id="PF24864"/>
    </source>
</evidence>
<evidence type="ECO:0000313" key="3">
    <source>
        <dbReference type="EMBL" id="CAF9939134.1"/>
    </source>
</evidence>
<accession>A0A8H3J1Z3</accession>
<sequence>MHHQQRICSHLGLKCTHRLSILSLPPNVRHQIYEEANITRDCDVDLVPPSGTESWDGDAESCDGDAEFELTFHLLLTSRTIYTEVLHYIYSTNHFFIHYRTQCSLQPLRNLSPNALASLRHLTVHLNVTSCEAGDPCCNAYPSRTESCDDHDQPLDLSTERGKTILDEWALTAAYIFAHIRPSTLNFHLVCDVSTHEAAQLILAPLSTAPPLASCAIRLAQEPDPNLQTLARDTATTITAPDSHTNPAQPFPFLLLPPELRKHIFSFTDLVSPLQEIQYSTKKAYHLHYSTWCCGKEDCPPHIHRACPRRNCWQRAQGKIGCFCSAVHTAFWTECRCWSLPTPLFLISKGMRVLAQEVFFGENRFVMVPEGGARNVVDCLPDQIHAEKFLREVVPRDAMKYVRTLELVFPPFRTSSVSPLKEWEDTLKTVRENLNLPKLTIRVCFADKRPYDEPGSQDEKFRLIMTKKKAKQIYSSYMRVVTPLGQLQGLERLFVKLAWPWEWTERGRRRRQEDRDRVQREVEDAEGRIERLVMGEGYESGRVGKGEMGASQWMLNGEGYG</sequence>
<dbReference type="PANTHER" id="PTHR42085">
    <property type="entry name" value="F-BOX DOMAIN-CONTAINING PROTEIN"/>
    <property type="match status" value="1"/>
</dbReference>
<feature type="domain" description="DUF7730" evidence="2">
    <location>
        <begin position="72"/>
        <end position="130"/>
    </location>
</feature>
<dbReference type="InterPro" id="IPR038883">
    <property type="entry name" value="AN11006-like"/>
</dbReference>
<dbReference type="EMBL" id="CAJPDS010000125">
    <property type="protein sequence ID" value="CAF9939134.1"/>
    <property type="molecule type" value="Genomic_DNA"/>
</dbReference>
<keyword evidence="4" id="KW-1185">Reference proteome</keyword>